<keyword evidence="6" id="KW-0496">Mitochondrion</keyword>
<dbReference type="Proteomes" id="UP001302676">
    <property type="component" value="Unassembled WGS sequence"/>
</dbReference>
<keyword evidence="11" id="KW-1185">Reference proteome</keyword>
<dbReference type="FunFam" id="2.40.100.10:FF:000032">
    <property type="entry name" value="Peptidyl-prolyl cis-trans isomerase"/>
    <property type="match status" value="1"/>
</dbReference>
<sequence>MFRPLLPRHCSSSIRTSSLRHLPLTQFLSSNSQSLQSIPKTSARAFSATSANMVKKVFFDIEWEGPVLNDELKPTSTVTVQKGRVNFDLFDDVVPKTVENFRALVTGEKGFGYKGSSFHRIIPEFMLQGGDFTRGNGTGGKSIYGEKFADENFKLKHDRPGLLSMANAGPNTNGSQFFVTTVVTSWLDGKHVVFGAVADAESLKIVKALEATGSANGRIKYNKAATIVDSGELPATEQ</sequence>
<dbReference type="AlphaFoldDB" id="A0AAN6V463"/>
<organism evidence="10 11">
    <name type="scientific">Dichotomopilus funicola</name>
    <dbReference type="NCBI Taxonomy" id="1934379"/>
    <lineage>
        <taxon>Eukaryota</taxon>
        <taxon>Fungi</taxon>
        <taxon>Dikarya</taxon>
        <taxon>Ascomycota</taxon>
        <taxon>Pezizomycotina</taxon>
        <taxon>Sordariomycetes</taxon>
        <taxon>Sordariomycetidae</taxon>
        <taxon>Sordariales</taxon>
        <taxon>Chaetomiaceae</taxon>
        <taxon>Dichotomopilus</taxon>
    </lineage>
</organism>
<dbReference type="EMBL" id="MU853577">
    <property type="protein sequence ID" value="KAK4144430.1"/>
    <property type="molecule type" value="Genomic_DNA"/>
</dbReference>
<dbReference type="GO" id="GO:0005739">
    <property type="term" value="C:mitochondrion"/>
    <property type="evidence" value="ECO:0007669"/>
    <property type="project" value="UniProtKB-SubCell"/>
</dbReference>
<evidence type="ECO:0000256" key="8">
    <source>
        <dbReference type="RuleBase" id="RU363019"/>
    </source>
</evidence>
<proteinExistence type="inferred from homology"/>
<dbReference type="Gene3D" id="2.40.100.10">
    <property type="entry name" value="Cyclophilin-like"/>
    <property type="match status" value="1"/>
</dbReference>
<evidence type="ECO:0000256" key="1">
    <source>
        <dbReference type="ARBA" id="ARBA00000971"/>
    </source>
</evidence>
<evidence type="ECO:0000256" key="7">
    <source>
        <dbReference type="ARBA" id="ARBA00023235"/>
    </source>
</evidence>
<dbReference type="RefSeq" id="XP_062637801.1">
    <property type="nucleotide sequence ID" value="XM_062783606.1"/>
</dbReference>
<gene>
    <name evidence="10" type="ORF">C8A04DRAFT_36674</name>
</gene>
<keyword evidence="7 8" id="KW-0413">Isomerase</keyword>
<dbReference type="PANTHER" id="PTHR11071:SF385">
    <property type="entry name" value="PEPTIDYL-PROLYL CIS-TRANS ISOMERASE"/>
    <property type="match status" value="1"/>
</dbReference>
<dbReference type="GO" id="GO:0016018">
    <property type="term" value="F:cyclosporin A binding"/>
    <property type="evidence" value="ECO:0007669"/>
    <property type="project" value="TreeGrafter"/>
</dbReference>
<evidence type="ECO:0000256" key="5">
    <source>
        <dbReference type="ARBA" id="ARBA00023110"/>
    </source>
</evidence>
<dbReference type="GO" id="GO:0003755">
    <property type="term" value="F:peptidyl-prolyl cis-trans isomerase activity"/>
    <property type="evidence" value="ECO:0007669"/>
    <property type="project" value="UniProtKB-UniRule"/>
</dbReference>
<evidence type="ECO:0000313" key="10">
    <source>
        <dbReference type="EMBL" id="KAK4144430.1"/>
    </source>
</evidence>
<comment type="catalytic activity">
    <reaction evidence="1 8">
        <text>[protein]-peptidylproline (omega=180) = [protein]-peptidylproline (omega=0)</text>
        <dbReference type="Rhea" id="RHEA:16237"/>
        <dbReference type="Rhea" id="RHEA-COMP:10747"/>
        <dbReference type="Rhea" id="RHEA-COMP:10748"/>
        <dbReference type="ChEBI" id="CHEBI:83833"/>
        <dbReference type="ChEBI" id="CHEBI:83834"/>
        <dbReference type="EC" id="5.2.1.8"/>
    </reaction>
</comment>
<dbReference type="InterPro" id="IPR002130">
    <property type="entry name" value="Cyclophilin-type_PPIase_dom"/>
</dbReference>
<comment type="caution">
    <text evidence="10">The sequence shown here is derived from an EMBL/GenBank/DDBJ whole genome shotgun (WGS) entry which is preliminary data.</text>
</comment>
<dbReference type="GeneID" id="87820219"/>
<comment type="function">
    <text evidence="8">PPIases accelerate the folding of proteins. It catalyzes the cis-trans isomerization of proline imidic peptide bonds in oligopeptides.</text>
</comment>
<dbReference type="GO" id="GO:0006457">
    <property type="term" value="P:protein folding"/>
    <property type="evidence" value="ECO:0007669"/>
    <property type="project" value="InterPro"/>
</dbReference>
<dbReference type="PROSITE" id="PS50072">
    <property type="entry name" value="CSA_PPIASE_2"/>
    <property type="match status" value="1"/>
</dbReference>
<dbReference type="PROSITE" id="PS00170">
    <property type="entry name" value="CSA_PPIASE_1"/>
    <property type="match status" value="1"/>
</dbReference>
<evidence type="ECO:0000256" key="4">
    <source>
        <dbReference type="ARBA" id="ARBA00022946"/>
    </source>
</evidence>
<name>A0AAN6V463_9PEZI</name>
<evidence type="ECO:0000256" key="2">
    <source>
        <dbReference type="ARBA" id="ARBA00004173"/>
    </source>
</evidence>
<dbReference type="PANTHER" id="PTHR11071">
    <property type="entry name" value="PEPTIDYL-PROLYL CIS-TRANS ISOMERASE"/>
    <property type="match status" value="1"/>
</dbReference>
<comment type="similarity">
    <text evidence="3 8">Belongs to the cyclophilin-type PPIase family.</text>
</comment>
<feature type="domain" description="PPIase cyclophilin-type" evidence="9">
    <location>
        <begin position="83"/>
        <end position="232"/>
    </location>
</feature>
<protein>
    <recommendedName>
        <fullName evidence="8">Peptidyl-prolyl cis-trans isomerase</fullName>
        <shortName evidence="8">PPIase</shortName>
        <ecNumber evidence="8">5.2.1.8</ecNumber>
    </recommendedName>
</protein>
<dbReference type="EC" id="5.2.1.8" evidence="8"/>
<keyword evidence="4" id="KW-0809">Transit peptide</keyword>
<evidence type="ECO:0000256" key="3">
    <source>
        <dbReference type="ARBA" id="ARBA00007365"/>
    </source>
</evidence>
<accession>A0AAN6V463</accession>
<dbReference type="SUPFAM" id="SSF50891">
    <property type="entry name" value="Cyclophilin-like"/>
    <property type="match status" value="1"/>
</dbReference>
<evidence type="ECO:0000259" key="9">
    <source>
        <dbReference type="PROSITE" id="PS50072"/>
    </source>
</evidence>
<comment type="subcellular location">
    <subcellularLocation>
        <location evidence="2">Mitochondrion</location>
    </subcellularLocation>
</comment>
<dbReference type="InterPro" id="IPR029000">
    <property type="entry name" value="Cyclophilin-like_dom_sf"/>
</dbReference>
<evidence type="ECO:0000256" key="6">
    <source>
        <dbReference type="ARBA" id="ARBA00023128"/>
    </source>
</evidence>
<reference evidence="10" key="2">
    <citation type="submission" date="2023-05" db="EMBL/GenBank/DDBJ databases">
        <authorList>
            <consortium name="Lawrence Berkeley National Laboratory"/>
            <person name="Steindorff A."/>
            <person name="Hensen N."/>
            <person name="Bonometti L."/>
            <person name="Westerberg I."/>
            <person name="Brannstrom I.O."/>
            <person name="Guillou S."/>
            <person name="Cros-Aarteil S."/>
            <person name="Calhoun S."/>
            <person name="Haridas S."/>
            <person name="Kuo A."/>
            <person name="Mondo S."/>
            <person name="Pangilinan J."/>
            <person name="Riley R."/>
            <person name="Labutti K."/>
            <person name="Andreopoulos B."/>
            <person name="Lipzen A."/>
            <person name="Chen C."/>
            <person name="Yanf M."/>
            <person name="Daum C."/>
            <person name="Ng V."/>
            <person name="Clum A."/>
            <person name="Ohm R."/>
            <person name="Martin F."/>
            <person name="Silar P."/>
            <person name="Natvig D."/>
            <person name="Lalanne C."/>
            <person name="Gautier V."/>
            <person name="Ament-Velasquez S.L."/>
            <person name="Kruys A."/>
            <person name="Hutchinson M.I."/>
            <person name="Powell A.J."/>
            <person name="Barry K."/>
            <person name="Miller A.N."/>
            <person name="Grigoriev I.V."/>
            <person name="Debuchy R."/>
            <person name="Gladieux P."/>
            <person name="Thoren M.H."/>
            <person name="Johannesson H."/>
        </authorList>
    </citation>
    <scope>NUCLEOTIDE SEQUENCE</scope>
    <source>
        <strain evidence="10">CBS 141.50</strain>
    </source>
</reference>
<dbReference type="Pfam" id="PF00160">
    <property type="entry name" value="Pro_isomerase"/>
    <property type="match status" value="1"/>
</dbReference>
<dbReference type="InterPro" id="IPR020892">
    <property type="entry name" value="Cyclophilin-type_PPIase_CS"/>
</dbReference>
<evidence type="ECO:0000313" key="11">
    <source>
        <dbReference type="Proteomes" id="UP001302676"/>
    </source>
</evidence>
<keyword evidence="5 8" id="KW-0697">Rotamase</keyword>
<reference evidence="10" key="1">
    <citation type="journal article" date="2023" name="Mol. Phylogenet. Evol.">
        <title>Genome-scale phylogeny and comparative genomics of the fungal order Sordariales.</title>
        <authorList>
            <person name="Hensen N."/>
            <person name="Bonometti L."/>
            <person name="Westerberg I."/>
            <person name="Brannstrom I.O."/>
            <person name="Guillou S."/>
            <person name="Cros-Aarteil S."/>
            <person name="Calhoun S."/>
            <person name="Haridas S."/>
            <person name="Kuo A."/>
            <person name="Mondo S."/>
            <person name="Pangilinan J."/>
            <person name="Riley R."/>
            <person name="LaButti K."/>
            <person name="Andreopoulos B."/>
            <person name="Lipzen A."/>
            <person name="Chen C."/>
            <person name="Yan M."/>
            <person name="Daum C."/>
            <person name="Ng V."/>
            <person name="Clum A."/>
            <person name="Steindorff A."/>
            <person name="Ohm R.A."/>
            <person name="Martin F."/>
            <person name="Silar P."/>
            <person name="Natvig D.O."/>
            <person name="Lalanne C."/>
            <person name="Gautier V."/>
            <person name="Ament-Velasquez S.L."/>
            <person name="Kruys A."/>
            <person name="Hutchinson M.I."/>
            <person name="Powell A.J."/>
            <person name="Barry K."/>
            <person name="Miller A.N."/>
            <person name="Grigoriev I.V."/>
            <person name="Debuchy R."/>
            <person name="Gladieux P."/>
            <person name="Hiltunen Thoren M."/>
            <person name="Johannesson H."/>
        </authorList>
    </citation>
    <scope>NUCLEOTIDE SEQUENCE</scope>
    <source>
        <strain evidence="10">CBS 141.50</strain>
    </source>
</reference>
<dbReference type="PRINTS" id="PR00153">
    <property type="entry name" value="CSAPPISMRASE"/>
</dbReference>